<dbReference type="GO" id="GO:0005764">
    <property type="term" value="C:lysosome"/>
    <property type="evidence" value="ECO:0007669"/>
    <property type="project" value="UniProtKB-SubCell"/>
</dbReference>
<sequence length="123" mass="13274">MDKFNNQIGFLVLKEDGAVLESGGELENDERSANIFLDLVNLTESVDESFMPNNSCERISIVYEDHSYNICLSNRRIYIVKLRNGGAAAATNRSGGLGMSSNNGVGVYVEGTDGNMSSTAVLT</sequence>
<keyword evidence="3" id="KW-0458">Lysosome</keyword>
<dbReference type="GO" id="GO:0032008">
    <property type="term" value="P:positive regulation of TOR signaling"/>
    <property type="evidence" value="ECO:0007669"/>
    <property type="project" value="InterPro"/>
</dbReference>
<comment type="similarity">
    <text evidence="2">Belongs to the LAMTOR4 family.</text>
</comment>
<keyword evidence="6" id="KW-1185">Reference proteome</keyword>
<dbReference type="KEGG" id="scac:106090947"/>
<reference evidence="5" key="1">
    <citation type="submission" date="2020-05" db="UniProtKB">
        <authorList>
            <consortium name="EnsemblMetazoa"/>
        </authorList>
    </citation>
    <scope>IDENTIFICATION</scope>
    <source>
        <strain evidence="5">USDA</strain>
    </source>
</reference>
<dbReference type="PANTHER" id="PTHR33967">
    <property type="entry name" value="RAGULATOR COMPLEX PROTEIN LAMTOR4"/>
    <property type="match status" value="1"/>
</dbReference>
<dbReference type="InterPro" id="IPR034601">
    <property type="entry name" value="LAMTOR4"/>
</dbReference>
<dbReference type="GO" id="GO:0071230">
    <property type="term" value="P:cellular response to amino acid stimulus"/>
    <property type="evidence" value="ECO:0007669"/>
    <property type="project" value="InterPro"/>
</dbReference>
<dbReference type="SUPFAM" id="SSF103196">
    <property type="entry name" value="Roadblock/LC7 domain"/>
    <property type="match status" value="1"/>
</dbReference>
<evidence type="ECO:0000313" key="6">
    <source>
        <dbReference type="Proteomes" id="UP000095300"/>
    </source>
</evidence>
<gene>
    <name evidence="5" type="primary">106090947</name>
</gene>
<dbReference type="Proteomes" id="UP000095300">
    <property type="component" value="Unassembled WGS sequence"/>
</dbReference>
<evidence type="ECO:0000256" key="3">
    <source>
        <dbReference type="ARBA" id="ARBA00023228"/>
    </source>
</evidence>
<dbReference type="STRING" id="35570.A0A1I8PVV2"/>
<evidence type="ECO:0000256" key="2">
    <source>
        <dbReference type="ARBA" id="ARBA00010627"/>
    </source>
</evidence>
<dbReference type="GO" id="GO:0005085">
    <property type="term" value="F:guanyl-nucleotide exchange factor activity"/>
    <property type="evidence" value="ECO:0007669"/>
    <property type="project" value="TreeGrafter"/>
</dbReference>
<evidence type="ECO:0000313" key="5">
    <source>
        <dbReference type="EnsemblMetazoa" id="SCAU011611-PA"/>
    </source>
</evidence>
<organism evidence="5 6">
    <name type="scientific">Stomoxys calcitrans</name>
    <name type="common">Stable fly</name>
    <name type="synonym">Conops calcitrans</name>
    <dbReference type="NCBI Taxonomy" id="35570"/>
    <lineage>
        <taxon>Eukaryota</taxon>
        <taxon>Metazoa</taxon>
        <taxon>Ecdysozoa</taxon>
        <taxon>Arthropoda</taxon>
        <taxon>Hexapoda</taxon>
        <taxon>Insecta</taxon>
        <taxon>Pterygota</taxon>
        <taxon>Neoptera</taxon>
        <taxon>Endopterygota</taxon>
        <taxon>Diptera</taxon>
        <taxon>Brachycera</taxon>
        <taxon>Muscomorpha</taxon>
        <taxon>Muscoidea</taxon>
        <taxon>Muscidae</taxon>
        <taxon>Stomoxys</taxon>
    </lineage>
</organism>
<dbReference type="VEuPathDB" id="VectorBase:SCAU011611"/>
<dbReference type="GO" id="GO:0071986">
    <property type="term" value="C:Ragulator complex"/>
    <property type="evidence" value="ECO:0007669"/>
    <property type="project" value="InterPro"/>
</dbReference>
<dbReference type="EnsemblMetazoa" id="SCAU011611-RA">
    <property type="protein sequence ID" value="SCAU011611-PA"/>
    <property type="gene ID" value="SCAU011611"/>
</dbReference>
<accession>A0A1I8PVV2</accession>
<evidence type="ECO:0000256" key="4">
    <source>
        <dbReference type="ARBA" id="ARBA00032690"/>
    </source>
</evidence>
<proteinExistence type="inferred from homology"/>
<protein>
    <recommendedName>
        <fullName evidence="4">Late endosomal/lysosomal adaptor and MAPK and MTOR activator 4</fullName>
    </recommendedName>
</protein>
<name>A0A1I8PVV2_STOCA</name>
<dbReference type="PANTHER" id="PTHR33967:SF1">
    <property type="entry name" value="RAGULATOR COMPLEX PROTEIN LAMTOR4"/>
    <property type="match status" value="1"/>
</dbReference>
<evidence type="ECO:0000256" key="1">
    <source>
        <dbReference type="ARBA" id="ARBA00004371"/>
    </source>
</evidence>
<dbReference type="AlphaFoldDB" id="A0A1I8PVV2"/>
<comment type="subcellular location">
    <subcellularLocation>
        <location evidence="1">Lysosome</location>
    </subcellularLocation>
</comment>
<dbReference type="OrthoDB" id="275011at2759"/>